<dbReference type="Proteomes" id="UP000093796">
    <property type="component" value="Unassembled WGS sequence"/>
</dbReference>
<evidence type="ECO:0000256" key="4">
    <source>
        <dbReference type="ARBA" id="ARBA00022475"/>
    </source>
</evidence>
<evidence type="ECO:0000256" key="5">
    <source>
        <dbReference type="ARBA" id="ARBA00022519"/>
    </source>
</evidence>
<evidence type="ECO:0000256" key="11">
    <source>
        <dbReference type="SAM" id="Phobius"/>
    </source>
</evidence>
<evidence type="ECO:0000256" key="8">
    <source>
        <dbReference type="ARBA" id="ARBA00022989"/>
    </source>
</evidence>
<dbReference type="NCBIfam" id="TIGR01352">
    <property type="entry name" value="tonB_Cterm"/>
    <property type="match status" value="1"/>
</dbReference>
<evidence type="ECO:0000313" key="14">
    <source>
        <dbReference type="Proteomes" id="UP000093796"/>
    </source>
</evidence>
<evidence type="ECO:0000256" key="2">
    <source>
        <dbReference type="ARBA" id="ARBA00006555"/>
    </source>
</evidence>
<keyword evidence="7" id="KW-0653">Protein transport</keyword>
<keyword evidence="5" id="KW-0997">Cell inner membrane</keyword>
<dbReference type="GO" id="GO:0031992">
    <property type="term" value="F:energy transducer activity"/>
    <property type="evidence" value="ECO:0007669"/>
    <property type="project" value="TreeGrafter"/>
</dbReference>
<evidence type="ECO:0000256" key="7">
    <source>
        <dbReference type="ARBA" id="ARBA00022927"/>
    </source>
</evidence>
<keyword evidence="9 11" id="KW-0472">Membrane</keyword>
<proteinExistence type="inferred from homology"/>
<dbReference type="InterPro" id="IPR037682">
    <property type="entry name" value="TonB_C"/>
</dbReference>
<evidence type="ECO:0000256" key="9">
    <source>
        <dbReference type="ARBA" id="ARBA00023136"/>
    </source>
</evidence>
<keyword evidence="6 11" id="KW-0812">Transmembrane</keyword>
<dbReference type="PROSITE" id="PS52015">
    <property type="entry name" value="TONB_CTD"/>
    <property type="match status" value="1"/>
</dbReference>
<dbReference type="RefSeq" id="WP_064776221.1">
    <property type="nucleotide sequence ID" value="NZ_LYUD01000105.1"/>
</dbReference>
<feature type="compositionally biased region" description="Pro residues" evidence="10">
    <location>
        <begin position="82"/>
        <end position="95"/>
    </location>
</feature>
<dbReference type="Pfam" id="PF03544">
    <property type="entry name" value="TonB_C"/>
    <property type="match status" value="1"/>
</dbReference>
<dbReference type="PANTHER" id="PTHR33446:SF2">
    <property type="entry name" value="PROTEIN TONB"/>
    <property type="match status" value="1"/>
</dbReference>
<dbReference type="InterPro" id="IPR051045">
    <property type="entry name" value="TonB-dependent_transducer"/>
</dbReference>
<comment type="subcellular location">
    <subcellularLocation>
        <location evidence="1">Cell inner membrane</location>
        <topology evidence="1">Single-pass membrane protein</topology>
        <orientation evidence="1">Periplasmic side</orientation>
    </subcellularLocation>
</comment>
<feature type="compositionally biased region" description="Low complexity" evidence="10">
    <location>
        <begin position="156"/>
        <end position="176"/>
    </location>
</feature>
<keyword evidence="8 11" id="KW-1133">Transmembrane helix</keyword>
<dbReference type="PRINTS" id="PR01217">
    <property type="entry name" value="PRICHEXTENSN"/>
</dbReference>
<dbReference type="PANTHER" id="PTHR33446">
    <property type="entry name" value="PROTEIN TONB-RELATED"/>
    <property type="match status" value="1"/>
</dbReference>
<dbReference type="GO" id="GO:0098797">
    <property type="term" value="C:plasma membrane protein complex"/>
    <property type="evidence" value="ECO:0007669"/>
    <property type="project" value="TreeGrafter"/>
</dbReference>
<dbReference type="PATRIC" id="fig|438.15.peg.2172"/>
<dbReference type="InterPro" id="IPR006260">
    <property type="entry name" value="TonB/TolA_C"/>
</dbReference>
<reference evidence="13 14" key="1">
    <citation type="submission" date="2016-05" db="EMBL/GenBank/DDBJ databases">
        <title>Genome sequencing of Acetobacter pasteurianus strain SRCM100623.</title>
        <authorList>
            <person name="Song Y.R."/>
        </authorList>
    </citation>
    <scope>NUCLEOTIDE SEQUENCE [LARGE SCALE GENOMIC DNA]</scope>
    <source>
        <strain evidence="13 14">SRCM100623</strain>
    </source>
</reference>
<protein>
    <submittedName>
        <fullName evidence="13">Vegetative cell wall protein gp1</fullName>
    </submittedName>
</protein>
<dbReference type="Gene3D" id="3.30.1150.10">
    <property type="match status" value="1"/>
</dbReference>
<evidence type="ECO:0000256" key="3">
    <source>
        <dbReference type="ARBA" id="ARBA00022448"/>
    </source>
</evidence>
<evidence type="ECO:0000256" key="1">
    <source>
        <dbReference type="ARBA" id="ARBA00004383"/>
    </source>
</evidence>
<evidence type="ECO:0000259" key="12">
    <source>
        <dbReference type="PROSITE" id="PS52015"/>
    </source>
</evidence>
<accession>A0A1A0DAF3</accession>
<sequence length="286" mass="30647">MSATTYKNIAGKVHSTTFSDWKIQQIRKARQEDTFRWGISFLIVVATTGAATLSFLHMPHTAPAIPEPPPAAIAIDMAPEPVATPSPPTDAPPGPQQTISESDPSPVDPAKLEAPPAPVPHPPIPVPQPEKLHKIVKKNKPTVNLKKPVPDKTPPAEKTTAPPTSKAPPAQTQAAPIEGSSSSHASQSPNTWQGALLARLEKYKRYPAEAMSAHQEGTPNLHFTMDRKGRVLSAHIEKSSGHSLLDSEALALVRRAEPLPSPPDSVAGDSITLTVPIEFYMEHAQD</sequence>
<gene>
    <name evidence="13" type="ORF">SRCM100623_01953</name>
</gene>
<evidence type="ECO:0000313" key="13">
    <source>
        <dbReference type="EMBL" id="OAZ72119.1"/>
    </source>
</evidence>
<evidence type="ECO:0000256" key="10">
    <source>
        <dbReference type="SAM" id="MobiDB-lite"/>
    </source>
</evidence>
<keyword evidence="3" id="KW-0813">Transport</keyword>
<feature type="domain" description="TonB C-terminal" evidence="12">
    <location>
        <begin position="191"/>
        <end position="286"/>
    </location>
</feature>
<evidence type="ECO:0000256" key="6">
    <source>
        <dbReference type="ARBA" id="ARBA00022692"/>
    </source>
</evidence>
<dbReference type="AlphaFoldDB" id="A0A1A0DAF3"/>
<comment type="caution">
    <text evidence="13">The sequence shown here is derived from an EMBL/GenBank/DDBJ whole genome shotgun (WGS) entry which is preliminary data.</text>
</comment>
<feature type="compositionally biased region" description="Pro residues" evidence="10">
    <location>
        <begin position="115"/>
        <end position="128"/>
    </location>
</feature>
<comment type="similarity">
    <text evidence="2">Belongs to the TonB family.</text>
</comment>
<keyword evidence="4" id="KW-1003">Cell membrane</keyword>
<dbReference type="GO" id="GO:0055085">
    <property type="term" value="P:transmembrane transport"/>
    <property type="evidence" value="ECO:0007669"/>
    <property type="project" value="InterPro"/>
</dbReference>
<dbReference type="OrthoDB" id="8481221at2"/>
<feature type="compositionally biased region" description="Polar residues" evidence="10">
    <location>
        <begin position="179"/>
        <end position="191"/>
    </location>
</feature>
<dbReference type="EMBL" id="LYUD01000105">
    <property type="protein sequence ID" value="OAZ72119.1"/>
    <property type="molecule type" value="Genomic_DNA"/>
</dbReference>
<feature type="transmembrane region" description="Helical" evidence="11">
    <location>
        <begin position="37"/>
        <end position="58"/>
    </location>
</feature>
<dbReference type="GO" id="GO:0015031">
    <property type="term" value="P:protein transport"/>
    <property type="evidence" value="ECO:0007669"/>
    <property type="project" value="UniProtKB-KW"/>
</dbReference>
<name>A0A1A0DAF3_ACEPA</name>
<feature type="region of interest" description="Disordered" evidence="10">
    <location>
        <begin position="79"/>
        <end position="191"/>
    </location>
</feature>
<organism evidence="13 14">
    <name type="scientific">Acetobacter pasteurianus</name>
    <name type="common">Acetobacter turbidans</name>
    <dbReference type="NCBI Taxonomy" id="438"/>
    <lineage>
        <taxon>Bacteria</taxon>
        <taxon>Pseudomonadati</taxon>
        <taxon>Pseudomonadota</taxon>
        <taxon>Alphaproteobacteria</taxon>
        <taxon>Acetobacterales</taxon>
        <taxon>Acetobacteraceae</taxon>
        <taxon>Acetobacter</taxon>
    </lineage>
</organism>
<dbReference type="SUPFAM" id="SSF74653">
    <property type="entry name" value="TolA/TonB C-terminal domain"/>
    <property type="match status" value="1"/>
</dbReference>